<proteinExistence type="predicted"/>
<gene>
    <name evidence="1" type="ORF">CAUJ_LOCUS12122</name>
</gene>
<evidence type="ECO:0000313" key="1">
    <source>
        <dbReference type="EMBL" id="CAD6196207.1"/>
    </source>
</evidence>
<name>A0A8S1HI77_9PELO</name>
<protein>
    <submittedName>
        <fullName evidence="1">Uncharacterized protein</fullName>
    </submittedName>
</protein>
<reference evidence="1" key="1">
    <citation type="submission" date="2020-10" db="EMBL/GenBank/DDBJ databases">
        <authorList>
            <person name="Kikuchi T."/>
        </authorList>
    </citation>
    <scope>NUCLEOTIDE SEQUENCE</scope>
    <source>
        <strain evidence="1">NKZ352</strain>
    </source>
</reference>
<comment type="caution">
    <text evidence="1">The sequence shown here is derived from an EMBL/GenBank/DDBJ whole genome shotgun (WGS) entry which is preliminary data.</text>
</comment>
<sequence length="103" mass="11646">MSTLQKRLDAYSAKLATLEEVLAKVNGIINKLFENESIAEELSRLIKKFNIEKEGENIQAEAKNCPGKVRRNRQVQKNDSGRKSGWFAHDINADGEEVTGDLW</sequence>
<accession>A0A8S1HI77</accession>
<dbReference type="EMBL" id="CAJGYM010000068">
    <property type="protein sequence ID" value="CAD6196207.1"/>
    <property type="molecule type" value="Genomic_DNA"/>
</dbReference>
<dbReference type="Proteomes" id="UP000835052">
    <property type="component" value="Unassembled WGS sequence"/>
</dbReference>
<keyword evidence="2" id="KW-1185">Reference proteome</keyword>
<dbReference type="AlphaFoldDB" id="A0A8S1HI77"/>
<organism evidence="1 2">
    <name type="scientific">Caenorhabditis auriculariae</name>
    <dbReference type="NCBI Taxonomy" id="2777116"/>
    <lineage>
        <taxon>Eukaryota</taxon>
        <taxon>Metazoa</taxon>
        <taxon>Ecdysozoa</taxon>
        <taxon>Nematoda</taxon>
        <taxon>Chromadorea</taxon>
        <taxon>Rhabditida</taxon>
        <taxon>Rhabditina</taxon>
        <taxon>Rhabditomorpha</taxon>
        <taxon>Rhabditoidea</taxon>
        <taxon>Rhabditidae</taxon>
        <taxon>Peloderinae</taxon>
        <taxon>Caenorhabditis</taxon>
    </lineage>
</organism>
<evidence type="ECO:0000313" key="2">
    <source>
        <dbReference type="Proteomes" id="UP000835052"/>
    </source>
</evidence>